<evidence type="ECO:0000256" key="5">
    <source>
        <dbReference type="ARBA" id="ARBA00023136"/>
    </source>
</evidence>
<keyword evidence="2" id="KW-1003">Cell membrane</keyword>
<evidence type="ECO:0000313" key="8">
    <source>
        <dbReference type="EMBL" id="CAE6726027.1"/>
    </source>
</evidence>
<feature type="transmembrane region" description="Helical" evidence="6">
    <location>
        <begin position="403"/>
        <end position="420"/>
    </location>
</feature>
<dbReference type="PANTHER" id="PTHR11662">
    <property type="entry name" value="SOLUTE CARRIER FAMILY 17"/>
    <property type="match status" value="1"/>
</dbReference>
<feature type="transmembrane region" description="Helical" evidence="6">
    <location>
        <begin position="16"/>
        <end position="34"/>
    </location>
</feature>
<name>A0ABM8R0H7_9BURK</name>
<feature type="transmembrane region" description="Helical" evidence="6">
    <location>
        <begin position="283"/>
        <end position="300"/>
    </location>
</feature>
<dbReference type="InterPro" id="IPR020846">
    <property type="entry name" value="MFS_dom"/>
</dbReference>
<evidence type="ECO:0000256" key="4">
    <source>
        <dbReference type="ARBA" id="ARBA00022989"/>
    </source>
</evidence>
<evidence type="ECO:0000256" key="2">
    <source>
        <dbReference type="ARBA" id="ARBA00022475"/>
    </source>
</evidence>
<dbReference type="PANTHER" id="PTHR11662:SF399">
    <property type="entry name" value="FI19708P1-RELATED"/>
    <property type="match status" value="1"/>
</dbReference>
<dbReference type="Gene3D" id="1.20.1250.20">
    <property type="entry name" value="MFS general substrate transporter like domains"/>
    <property type="match status" value="2"/>
</dbReference>
<dbReference type="RefSeq" id="WP_211610663.1">
    <property type="nucleotide sequence ID" value="NZ_CAJNBK010000003.1"/>
</dbReference>
<comment type="subcellular location">
    <subcellularLocation>
        <location evidence="1">Cell membrane</location>
        <topology evidence="1">Multi-pass membrane protein</topology>
    </subcellularLocation>
</comment>
<keyword evidence="9" id="KW-1185">Reference proteome</keyword>
<feature type="transmembrane region" description="Helical" evidence="6">
    <location>
        <begin position="176"/>
        <end position="196"/>
    </location>
</feature>
<dbReference type="EMBL" id="CAJNBK010000003">
    <property type="protein sequence ID" value="CAE6726027.1"/>
    <property type="molecule type" value="Genomic_DNA"/>
</dbReference>
<organism evidence="8 9">
    <name type="scientific">Paraburkholderia haematera</name>
    <dbReference type="NCBI Taxonomy" id="2793077"/>
    <lineage>
        <taxon>Bacteria</taxon>
        <taxon>Pseudomonadati</taxon>
        <taxon>Pseudomonadota</taxon>
        <taxon>Betaproteobacteria</taxon>
        <taxon>Burkholderiales</taxon>
        <taxon>Burkholderiaceae</taxon>
        <taxon>Paraburkholderia</taxon>
    </lineage>
</organism>
<dbReference type="InterPro" id="IPR036259">
    <property type="entry name" value="MFS_trans_sf"/>
</dbReference>
<feature type="transmembrane region" description="Helical" evidence="6">
    <location>
        <begin position="373"/>
        <end position="397"/>
    </location>
</feature>
<feature type="transmembrane region" description="Helical" evidence="6">
    <location>
        <begin position="340"/>
        <end position="361"/>
    </location>
</feature>
<evidence type="ECO:0000256" key="6">
    <source>
        <dbReference type="SAM" id="Phobius"/>
    </source>
</evidence>
<evidence type="ECO:0000313" key="9">
    <source>
        <dbReference type="Proteomes" id="UP000672526"/>
    </source>
</evidence>
<keyword evidence="5 6" id="KW-0472">Membrane</keyword>
<evidence type="ECO:0000256" key="1">
    <source>
        <dbReference type="ARBA" id="ARBA00004651"/>
    </source>
</evidence>
<feature type="domain" description="Major facilitator superfamily (MFS) profile" evidence="7">
    <location>
        <begin position="21"/>
        <end position="429"/>
    </location>
</feature>
<dbReference type="InterPro" id="IPR050382">
    <property type="entry name" value="MFS_Na/Anion_cotransporter"/>
</dbReference>
<dbReference type="InterPro" id="IPR000849">
    <property type="entry name" value="Sugar_P_transporter"/>
</dbReference>
<sequence>MSSSPGVAAMTEGKSAVRWKIFVVMLSLIAINYVDRASLSVAMPLISKEFDIGPAMEGLILSSFFWTYAVMQIPGGMLADRYKPRVVIAAATVFWGLFQALAAVCTSAPGLLLTRLGLGVSEAPIYPAGGKLNAIWMTQTERGRGATLLDGGAPLGAALGAILITGLIAVLGSWRIAFAVAGIGTVLAGILAWYYVRNSPREHRGVNELEASYIEASHARDAALEPAMLSGRSQDFLKYRSVWCMFFGWMCFNTVFYGLLTWMPNYLHKVHGFDIKQMGGSSFIIFFSGFIGELIGGWIADKWKAAGGRPNVVMRTLFGIAAIVATVSIFSVAYVTSPVVVVALLSSTLFFLRWCGLYWCIPSSLGSRNKIGFLGGFMNLGGNIGGITVPIIVGTIVQFTGSYFLALMFFAAAGLGLLFCSSSIDYETKIPV</sequence>
<dbReference type="Proteomes" id="UP000672526">
    <property type="component" value="Unassembled WGS sequence"/>
</dbReference>
<feature type="transmembrane region" description="Helical" evidence="6">
    <location>
        <begin position="147"/>
        <end position="170"/>
    </location>
</feature>
<keyword evidence="3 6" id="KW-0812">Transmembrane</keyword>
<dbReference type="PROSITE" id="PS50850">
    <property type="entry name" value="MFS"/>
    <property type="match status" value="1"/>
</dbReference>
<dbReference type="Pfam" id="PF07690">
    <property type="entry name" value="MFS_1"/>
    <property type="match status" value="1"/>
</dbReference>
<dbReference type="InterPro" id="IPR011701">
    <property type="entry name" value="MFS"/>
</dbReference>
<gene>
    <name evidence="8" type="primary">sauU_2</name>
    <name evidence="8" type="ORF">R69888_01843</name>
</gene>
<accession>A0ABM8R0H7</accession>
<dbReference type="PIRSF" id="PIRSF002808">
    <property type="entry name" value="Hexose_phosphate_transp"/>
    <property type="match status" value="1"/>
</dbReference>
<reference evidence="8 9" key="1">
    <citation type="submission" date="2021-02" db="EMBL/GenBank/DDBJ databases">
        <authorList>
            <person name="Vanwijnsberghe S."/>
        </authorList>
    </citation>
    <scope>NUCLEOTIDE SEQUENCE [LARGE SCALE GENOMIC DNA]</scope>
    <source>
        <strain evidence="8 9">LMG 31837</strain>
    </source>
</reference>
<feature type="transmembrane region" description="Helical" evidence="6">
    <location>
        <begin position="312"/>
        <end position="334"/>
    </location>
</feature>
<proteinExistence type="predicted"/>
<dbReference type="SUPFAM" id="SSF103473">
    <property type="entry name" value="MFS general substrate transporter"/>
    <property type="match status" value="1"/>
</dbReference>
<protein>
    <submittedName>
        <fullName evidence="8">Sulfoacetate transporter SauU</fullName>
    </submittedName>
</protein>
<comment type="caution">
    <text evidence="8">The sequence shown here is derived from an EMBL/GenBank/DDBJ whole genome shotgun (WGS) entry which is preliminary data.</text>
</comment>
<feature type="transmembrane region" description="Helical" evidence="6">
    <location>
        <begin position="86"/>
        <end position="113"/>
    </location>
</feature>
<evidence type="ECO:0000259" key="7">
    <source>
        <dbReference type="PROSITE" id="PS50850"/>
    </source>
</evidence>
<feature type="transmembrane region" description="Helical" evidence="6">
    <location>
        <begin position="55"/>
        <end position="74"/>
    </location>
</feature>
<evidence type="ECO:0000256" key="3">
    <source>
        <dbReference type="ARBA" id="ARBA00022692"/>
    </source>
</evidence>
<keyword evidence="4 6" id="KW-1133">Transmembrane helix</keyword>
<dbReference type="CDD" id="cd17319">
    <property type="entry name" value="MFS_ExuT_GudP_like"/>
    <property type="match status" value="1"/>
</dbReference>
<feature type="transmembrane region" description="Helical" evidence="6">
    <location>
        <begin position="242"/>
        <end position="263"/>
    </location>
</feature>